<dbReference type="InterPro" id="IPR004856">
    <property type="entry name" value="Glyco_trans_ALG6/ALG8"/>
</dbReference>
<proteinExistence type="inferred from homology"/>
<evidence type="ECO:0000256" key="8">
    <source>
        <dbReference type="ARBA" id="ARBA00022989"/>
    </source>
</evidence>
<feature type="transmembrane region" description="Helical" evidence="10">
    <location>
        <begin position="480"/>
        <end position="500"/>
    </location>
</feature>
<evidence type="ECO:0000256" key="5">
    <source>
        <dbReference type="ARBA" id="ARBA00022679"/>
    </source>
</evidence>
<evidence type="ECO:0000313" key="13">
    <source>
        <dbReference type="Proteomes" id="UP000807716"/>
    </source>
</evidence>
<name>A0A9P6UCC2_9FUNG</name>
<feature type="transmembrane region" description="Helical" evidence="10">
    <location>
        <begin position="447"/>
        <end position="468"/>
    </location>
</feature>
<feature type="transmembrane region" description="Helical" evidence="10">
    <location>
        <begin position="174"/>
        <end position="193"/>
    </location>
</feature>
<evidence type="ECO:0000256" key="3">
    <source>
        <dbReference type="ARBA" id="ARBA00008715"/>
    </source>
</evidence>
<keyword evidence="7 10" id="KW-0256">Endoplasmic reticulum</keyword>
<feature type="transmembrane region" description="Helical" evidence="10">
    <location>
        <begin position="358"/>
        <end position="377"/>
    </location>
</feature>
<evidence type="ECO:0000256" key="9">
    <source>
        <dbReference type="ARBA" id="ARBA00023136"/>
    </source>
</evidence>
<accession>A0A9P6UCC2</accession>
<feature type="transmembrane region" description="Helical" evidence="10">
    <location>
        <begin position="421"/>
        <end position="440"/>
    </location>
</feature>
<reference evidence="12" key="1">
    <citation type="journal article" date="2020" name="Fungal Divers.">
        <title>Resolving the Mortierellaceae phylogeny through synthesis of multi-gene phylogenetics and phylogenomics.</title>
        <authorList>
            <person name="Vandepol N."/>
            <person name="Liber J."/>
            <person name="Desiro A."/>
            <person name="Na H."/>
            <person name="Kennedy M."/>
            <person name="Barry K."/>
            <person name="Grigoriev I.V."/>
            <person name="Miller A.N."/>
            <person name="O'Donnell K."/>
            <person name="Stajich J.E."/>
            <person name="Bonito G."/>
        </authorList>
    </citation>
    <scope>NUCLEOTIDE SEQUENCE</scope>
    <source>
        <strain evidence="12">BC1065</strain>
    </source>
</reference>
<keyword evidence="9 10" id="KW-0472">Membrane</keyword>
<keyword evidence="8 10" id="KW-1133">Transmembrane helix</keyword>
<gene>
    <name evidence="12" type="primary">ALG6</name>
    <name evidence="12" type="ORF">DFQ27_004986</name>
</gene>
<feature type="transmembrane region" description="Helical" evidence="10">
    <location>
        <begin position="222"/>
        <end position="242"/>
    </location>
</feature>
<dbReference type="EC" id="2.4.1.-" evidence="10"/>
<dbReference type="Proteomes" id="UP000807716">
    <property type="component" value="Unassembled WGS sequence"/>
</dbReference>
<evidence type="ECO:0000256" key="7">
    <source>
        <dbReference type="ARBA" id="ARBA00022824"/>
    </source>
</evidence>
<keyword evidence="13" id="KW-1185">Reference proteome</keyword>
<sequence>MDKPSAQARAPSSPLALLTPKETPLLAGPGSGSGGIGSGSGSNSNGKIHIPLARYATWIEDNQLKRYAPWLVILVTGLVRWCVGFGPYSGYATPPRFGDYEAQRHWMELTLHRPVREWYCGNLINPEWYAWKTSRGYESAEAKEFMRISVLVFELVVYTSSVVVFTRRWLVNKAWIRQHTLLLLILLQPGLILIDHGHFQYNAVMLGLTVWAVNCFLADQDVLGSVFFCLALSFKQMALYYSPAVFGYLLGKSLRLGVIGCLWKLIKLGVTVVATLGIMFAPWLQSKDDILQVAQRIFPVFRGLYEDKVANIWCALNVAIKLRDLFDIQTLVRFSTLATLAAFLPSCIALIARPTKRGLIYGLANSSLSFFLLSFQVHEKSILLPALPVTLLIVDEPVVAPWFVSLACFSMYPLLYREGLAMPYLAMVGLWIWLTAGLCTRRVSSTVKWLAVVAHVGLAGLQLAEWVAPTPLPRYPDLYAVLNAVLSAGGFTAYWVYFNWRQIIWLPSARALSSSTTSSGSRRQMLHQQQQVKTKTA</sequence>
<dbReference type="PANTHER" id="PTHR12413">
    <property type="entry name" value="DOLICHYL GLYCOSYLTRANSFERASE"/>
    <property type="match status" value="1"/>
</dbReference>
<organism evidence="12 13">
    <name type="scientific">Actinomortierella ambigua</name>
    <dbReference type="NCBI Taxonomy" id="1343610"/>
    <lineage>
        <taxon>Eukaryota</taxon>
        <taxon>Fungi</taxon>
        <taxon>Fungi incertae sedis</taxon>
        <taxon>Mucoromycota</taxon>
        <taxon>Mortierellomycotina</taxon>
        <taxon>Mortierellomycetes</taxon>
        <taxon>Mortierellales</taxon>
        <taxon>Mortierellaceae</taxon>
        <taxon>Actinomortierella</taxon>
    </lineage>
</organism>
<evidence type="ECO:0000313" key="12">
    <source>
        <dbReference type="EMBL" id="KAG0269054.1"/>
    </source>
</evidence>
<evidence type="ECO:0000256" key="10">
    <source>
        <dbReference type="RuleBase" id="RU363110"/>
    </source>
</evidence>
<dbReference type="GO" id="GO:0042281">
    <property type="term" value="F:dolichyl pyrophosphate Man9GlcNAc2 alpha-1,3-glucosyltransferase activity"/>
    <property type="evidence" value="ECO:0007669"/>
    <property type="project" value="TreeGrafter"/>
</dbReference>
<dbReference type="AlphaFoldDB" id="A0A9P6UCC2"/>
<comment type="pathway">
    <text evidence="2 10">Protein modification; protein glycosylation.</text>
</comment>
<keyword evidence="4 10" id="KW-0328">Glycosyltransferase</keyword>
<dbReference type="EMBL" id="JAAAJB010000035">
    <property type="protein sequence ID" value="KAG0269054.1"/>
    <property type="molecule type" value="Genomic_DNA"/>
</dbReference>
<evidence type="ECO:0000256" key="6">
    <source>
        <dbReference type="ARBA" id="ARBA00022692"/>
    </source>
</evidence>
<comment type="subcellular location">
    <subcellularLocation>
        <location evidence="1 10">Endoplasmic reticulum membrane</location>
        <topology evidence="1 10">Multi-pass membrane protein</topology>
    </subcellularLocation>
</comment>
<feature type="transmembrane region" description="Helical" evidence="10">
    <location>
        <begin position="262"/>
        <end position="284"/>
    </location>
</feature>
<keyword evidence="5 10" id="KW-0808">Transferase</keyword>
<dbReference type="GO" id="GO:0005789">
    <property type="term" value="C:endoplasmic reticulum membrane"/>
    <property type="evidence" value="ECO:0007669"/>
    <property type="project" value="UniProtKB-SubCell"/>
</dbReference>
<feature type="transmembrane region" description="Helical" evidence="10">
    <location>
        <begin position="67"/>
        <end position="88"/>
    </location>
</feature>
<feature type="transmembrane region" description="Helical" evidence="10">
    <location>
        <begin position="145"/>
        <end position="165"/>
    </location>
</feature>
<keyword evidence="6 10" id="KW-0812">Transmembrane</keyword>
<comment type="similarity">
    <text evidence="3 10">Belongs to the ALG6/ALG8 glucosyltransferase family.</text>
</comment>
<feature type="region of interest" description="Disordered" evidence="11">
    <location>
        <begin position="515"/>
        <end position="537"/>
    </location>
</feature>
<dbReference type="OrthoDB" id="5589195at2759"/>
<comment type="caution">
    <text evidence="12">The sequence shown here is derived from an EMBL/GenBank/DDBJ whole genome shotgun (WGS) entry which is preliminary data.</text>
</comment>
<feature type="transmembrane region" description="Helical" evidence="10">
    <location>
        <begin position="331"/>
        <end position="352"/>
    </location>
</feature>
<evidence type="ECO:0000256" key="2">
    <source>
        <dbReference type="ARBA" id="ARBA00004922"/>
    </source>
</evidence>
<dbReference type="PANTHER" id="PTHR12413:SF1">
    <property type="entry name" value="DOLICHYL PYROPHOSPHATE MAN9GLCNAC2 ALPHA-1,3-GLUCOSYLTRANSFERASE"/>
    <property type="match status" value="1"/>
</dbReference>
<protein>
    <recommendedName>
        <fullName evidence="10">Alpha-1,3-glucosyltransferase</fullName>
        <ecNumber evidence="10">2.4.1.-</ecNumber>
    </recommendedName>
</protein>
<evidence type="ECO:0000256" key="1">
    <source>
        <dbReference type="ARBA" id="ARBA00004477"/>
    </source>
</evidence>
<dbReference type="Pfam" id="PF03155">
    <property type="entry name" value="Alg6_Alg8"/>
    <property type="match status" value="2"/>
</dbReference>
<evidence type="ECO:0000256" key="4">
    <source>
        <dbReference type="ARBA" id="ARBA00022676"/>
    </source>
</evidence>
<evidence type="ECO:0000256" key="11">
    <source>
        <dbReference type="SAM" id="MobiDB-lite"/>
    </source>
</evidence>
<feature type="compositionally biased region" description="Polar residues" evidence="11">
    <location>
        <begin position="526"/>
        <end position="537"/>
    </location>
</feature>